<proteinExistence type="predicted"/>
<organism evidence="1 2">
    <name type="scientific">Tripterygium wilfordii</name>
    <name type="common">Thunder God vine</name>
    <dbReference type="NCBI Taxonomy" id="458696"/>
    <lineage>
        <taxon>Eukaryota</taxon>
        <taxon>Viridiplantae</taxon>
        <taxon>Streptophyta</taxon>
        <taxon>Embryophyta</taxon>
        <taxon>Tracheophyta</taxon>
        <taxon>Spermatophyta</taxon>
        <taxon>Magnoliopsida</taxon>
        <taxon>eudicotyledons</taxon>
        <taxon>Gunneridae</taxon>
        <taxon>Pentapetalae</taxon>
        <taxon>rosids</taxon>
        <taxon>fabids</taxon>
        <taxon>Celastrales</taxon>
        <taxon>Celastraceae</taxon>
        <taxon>Tripterygium</taxon>
    </lineage>
</organism>
<evidence type="ECO:0000313" key="2">
    <source>
        <dbReference type="Proteomes" id="UP000593562"/>
    </source>
</evidence>
<dbReference type="EMBL" id="JAAARO010000023">
    <property type="protein sequence ID" value="KAF5725973.1"/>
    <property type="molecule type" value="Genomic_DNA"/>
</dbReference>
<name>A0A7J7BVS0_TRIWF</name>
<dbReference type="AlphaFoldDB" id="A0A7J7BVS0"/>
<comment type="caution">
    <text evidence="1">The sequence shown here is derived from an EMBL/GenBank/DDBJ whole genome shotgun (WGS) entry which is preliminary data.</text>
</comment>
<reference evidence="1 2" key="1">
    <citation type="journal article" date="2020" name="Nat. Commun.">
        <title>Genome of Tripterygium wilfordii and identification of cytochrome P450 involved in triptolide biosynthesis.</title>
        <authorList>
            <person name="Tu L."/>
            <person name="Su P."/>
            <person name="Zhang Z."/>
            <person name="Gao L."/>
            <person name="Wang J."/>
            <person name="Hu T."/>
            <person name="Zhou J."/>
            <person name="Zhang Y."/>
            <person name="Zhao Y."/>
            <person name="Liu Y."/>
            <person name="Song Y."/>
            <person name="Tong Y."/>
            <person name="Lu Y."/>
            <person name="Yang J."/>
            <person name="Xu C."/>
            <person name="Jia M."/>
            <person name="Peters R.J."/>
            <person name="Huang L."/>
            <person name="Gao W."/>
        </authorList>
    </citation>
    <scope>NUCLEOTIDE SEQUENCE [LARGE SCALE GENOMIC DNA]</scope>
    <source>
        <strain evidence="2">cv. XIE 37</strain>
        <tissue evidence="1">Leaf</tissue>
    </source>
</reference>
<evidence type="ECO:0000313" key="1">
    <source>
        <dbReference type="EMBL" id="KAF5725973.1"/>
    </source>
</evidence>
<sequence length="100" mass="11393">MFNSNKSLMHSFVYEGIFSYQNWVLISTSIKCDNFNKLNTAFNNTLICFKGIYKSSKMATSHSAINGLVIMYQSKHQLLSSDYANNITTTDFTEIEVPVM</sequence>
<protein>
    <submittedName>
        <fullName evidence="1">Uncharacterized protein</fullName>
    </submittedName>
</protein>
<dbReference type="InParanoid" id="A0A7J7BVS0"/>
<keyword evidence="2" id="KW-1185">Reference proteome</keyword>
<accession>A0A7J7BVS0</accession>
<gene>
    <name evidence="1" type="ORF">HS088_TW23G00709</name>
</gene>
<dbReference type="Proteomes" id="UP000593562">
    <property type="component" value="Unassembled WGS sequence"/>
</dbReference>